<protein>
    <submittedName>
        <fullName evidence="2">Uncharacterized protein</fullName>
    </submittedName>
</protein>
<name>V2WPP2_MONRO</name>
<feature type="compositionally biased region" description="Basic residues" evidence="1">
    <location>
        <begin position="92"/>
        <end position="112"/>
    </location>
</feature>
<evidence type="ECO:0000313" key="2">
    <source>
        <dbReference type="EMBL" id="ESK82165.1"/>
    </source>
</evidence>
<organism evidence="2 3">
    <name type="scientific">Moniliophthora roreri (strain MCA 2997)</name>
    <name type="common">Cocoa frosty pod rot fungus</name>
    <name type="synonym">Crinipellis roreri</name>
    <dbReference type="NCBI Taxonomy" id="1381753"/>
    <lineage>
        <taxon>Eukaryota</taxon>
        <taxon>Fungi</taxon>
        <taxon>Dikarya</taxon>
        <taxon>Basidiomycota</taxon>
        <taxon>Agaricomycotina</taxon>
        <taxon>Agaricomycetes</taxon>
        <taxon>Agaricomycetidae</taxon>
        <taxon>Agaricales</taxon>
        <taxon>Marasmiineae</taxon>
        <taxon>Marasmiaceae</taxon>
        <taxon>Moniliophthora</taxon>
    </lineage>
</organism>
<keyword evidence="3" id="KW-1185">Reference proteome</keyword>
<dbReference type="KEGG" id="mrr:Moror_14474"/>
<reference evidence="2 3" key="1">
    <citation type="journal article" date="2014" name="BMC Genomics">
        <title>Genome and secretome analysis of the hemibiotrophic fungal pathogen, Moniliophthora roreri, which causes frosty pod rot disease of cacao: mechanisms of the biotrophic and necrotrophic phases.</title>
        <authorList>
            <person name="Meinhardt L.W."/>
            <person name="Costa G.G.L."/>
            <person name="Thomazella D.P.T."/>
            <person name="Teixeira P.J.P.L."/>
            <person name="Carazzolle M.F."/>
            <person name="Schuster S.C."/>
            <person name="Carlson J.E."/>
            <person name="Guiltinan M.J."/>
            <person name="Mieczkowski P."/>
            <person name="Farmer A."/>
            <person name="Ramaraj T."/>
            <person name="Crozier J."/>
            <person name="Davis R.E."/>
            <person name="Shao J."/>
            <person name="Melnick R.L."/>
            <person name="Pereira G.A.G."/>
            <person name="Bailey B.A."/>
        </authorList>
    </citation>
    <scope>NUCLEOTIDE SEQUENCE [LARGE SCALE GENOMIC DNA]</scope>
    <source>
        <strain evidence="2 3">MCA 2997</strain>
    </source>
</reference>
<dbReference type="HOGENOM" id="CLU_2146515_0_0_1"/>
<evidence type="ECO:0000313" key="3">
    <source>
        <dbReference type="Proteomes" id="UP000017559"/>
    </source>
</evidence>
<gene>
    <name evidence="2" type="ORF">Moror_14474</name>
</gene>
<dbReference type="EMBL" id="AWSO01002052">
    <property type="protein sequence ID" value="ESK82165.1"/>
    <property type="molecule type" value="Genomic_DNA"/>
</dbReference>
<dbReference type="AlphaFoldDB" id="V2WPP2"/>
<sequence>MASGQSQAPDMMNVQNIKEIFSLPSRDHSNKIIQVPIYKLKVDGPKGLKAWCHAFRLKMSLNKAGLQEELVKFSHSSELWALSKPEAQQPHKSLHGPKPSTKKAAKLTGSRK</sequence>
<proteinExistence type="predicted"/>
<evidence type="ECO:0000256" key="1">
    <source>
        <dbReference type="SAM" id="MobiDB-lite"/>
    </source>
</evidence>
<comment type="caution">
    <text evidence="2">The sequence shown here is derived from an EMBL/GenBank/DDBJ whole genome shotgun (WGS) entry which is preliminary data.</text>
</comment>
<dbReference type="Proteomes" id="UP000017559">
    <property type="component" value="Unassembled WGS sequence"/>
</dbReference>
<feature type="region of interest" description="Disordered" evidence="1">
    <location>
        <begin position="82"/>
        <end position="112"/>
    </location>
</feature>
<accession>V2WPP2</accession>